<evidence type="ECO:0000256" key="10">
    <source>
        <dbReference type="RuleBase" id="RU363063"/>
    </source>
</evidence>
<organism evidence="11 12">
    <name type="scientific">Daphnia galeata</name>
    <dbReference type="NCBI Taxonomy" id="27404"/>
    <lineage>
        <taxon>Eukaryota</taxon>
        <taxon>Metazoa</taxon>
        <taxon>Ecdysozoa</taxon>
        <taxon>Arthropoda</taxon>
        <taxon>Crustacea</taxon>
        <taxon>Branchiopoda</taxon>
        <taxon>Diplostraca</taxon>
        <taxon>Cladocera</taxon>
        <taxon>Anomopoda</taxon>
        <taxon>Daphniidae</taxon>
        <taxon>Daphnia</taxon>
    </lineage>
</organism>
<evidence type="ECO:0000256" key="9">
    <source>
        <dbReference type="ARBA" id="ARBA00023136"/>
    </source>
</evidence>
<evidence type="ECO:0000256" key="6">
    <source>
        <dbReference type="ARBA" id="ARBA00022968"/>
    </source>
</evidence>
<gene>
    <name evidence="11" type="ORF">DGAL_LOCUS1485</name>
</gene>
<keyword evidence="4" id="KW-0808">Transferase</keyword>
<dbReference type="GO" id="GO:0016758">
    <property type="term" value="F:hexosyltransferase activity"/>
    <property type="evidence" value="ECO:0007669"/>
    <property type="project" value="InterPro"/>
</dbReference>
<name>A0A8J2R9B5_9CRUS</name>
<evidence type="ECO:0000256" key="1">
    <source>
        <dbReference type="ARBA" id="ARBA00004323"/>
    </source>
</evidence>
<keyword evidence="6" id="KW-0735">Signal-anchor</keyword>
<dbReference type="EC" id="2.4.1.-" evidence="10"/>
<evidence type="ECO:0000256" key="7">
    <source>
        <dbReference type="ARBA" id="ARBA00022989"/>
    </source>
</evidence>
<dbReference type="GO" id="GO:0006493">
    <property type="term" value="P:protein O-linked glycosylation"/>
    <property type="evidence" value="ECO:0007669"/>
    <property type="project" value="TreeGrafter"/>
</dbReference>
<sequence length="333" mass="37521">MLASQQPSLLTHVKPLRNDFGPVVNDVTSFHYPIDIPPCRPTNNSVDDDQIKLFLVIISAPNYFDKREAIRQTWLTQLIQSTSNNKVKLVGHGFIVGLTNNNVNVQKRLQEESAKHGDILQVDMMDTYADLSRKVAAALNWINNKCSTPTVMMDFVLKVDDDVYVNTRNLMTTIDNLNISSSSQQLTVYGTSADGIVRREGKFKVNPDMWPWSNYPPYSMGAFLLMSGRSIEPLLAAAQTTPYFPFEDTYLGLCADKAAVKMRFSPRALAGWVDRRPGPCHVYNSISWLTQSVDVIHKSHLATEEFYKGVTVCTQMLETAIDPNKTTRKFVFT</sequence>
<comment type="caution">
    <text evidence="11">The sequence shown here is derived from an EMBL/GenBank/DDBJ whole genome shotgun (WGS) entry which is preliminary data.</text>
</comment>
<comment type="similarity">
    <text evidence="2 10">Belongs to the glycosyltransferase 31 family.</text>
</comment>
<keyword evidence="12" id="KW-1185">Reference proteome</keyword>
<keyword evidence="9" id="KW-0472">Membrane</keyword>
<dbReference type="Pfam" id="PF01762">
    <property type="entry name" value="Galactosyl_T"/>
    <property type="match status" value="1"/>
</dbReference>
<evidence type="ECO:0000256" key="4">
    <source>
        <dbReference type="ARBA" id="ARBA00022679"/>
    </source>
</evidence>
<keyword evidence="3 10" id="KW-0328">Glycosyltransferase</keyword>
<keyword evidence="5" id="KW-0812">Transmembrane</keyword>
<reference evidence="11" key="1">
    <citation type="submission" date="2021-11" db="EMBL/GenBank/DDBJ databases">
        <authorList>
            <person name="Schell T."/>
        </authorList>
    </citation>
    <scope>NUCLEOTIDE SEQUENCE</scope>
    <source>
        <strain evidence="11">M5</strain>
    </source>
</reference>
<dbReference type="PANTHER" id="PTHR11214:SF334">
    <property type="entry name" value="HEXOSYLTRANSFERASE"/>
    <property type="match status" value="1"/>
</dbReference>
<dbReference type="GO" id="GO:0000139">
    <property type="term" value="C:Golgi membrane"/>
    <property type="evidence" value="ECO:0007669"/>
    <property type="project" value="UniProtKB-SubCell"/>
</dbReference>
<evidence type="ECO:0000256" key="8">
    <source>
        <dbReference type="ARBA" id="ARBA00023034"/>
    </source>
</evidence>
<evidence type="ECO:0000256" key="5">
    <source>
        <dbReference type="ARBA" id="ARBA00022692"/>
    </source>
</evidence>
<evidence type="ECO:0000256" key="2">
    <source>
        <dbReference type="ARBA" id="ARBA00008661"/>
    </source>
</evidence>
<dbReference type="OrthoDB" id="2139606at2759"/>
<dbReference type="AlphaFoldDB" id="A0A8J2R9B5"/>
<dbReference type="InterPro" id="IPR002659">
    <property type="entry name" value="Glyco_trans_31"/>
</dbReference>
<keyword evidence="7" id="KW-1133">Transmembrane helix</keyword>
<evidence type="ECO:0000313" key="11">
    <source>
        <dbReference type="EMBL" id="CAH0099351.1"/>
    </source>
</evidence>
<dbReference type="EMBL" id="CAKKLH010000017">
    <property type="protein sequence ID" value="CAH0099351.1"/>
    <property type="molecule type" value="Genomic_DNA"/>
</dbReference>
<proteinExistence type="inferred from homology"/>
<dbReference type="Gene3D" id="3.90.550.50">
    <property type="match status" value="1"/>
</dbReference>
<keyword evidence="8 10" id="KW-0333">Golgi apparatus</keyword>
<evidence type="ECO:0000313" key="12">
    <source>
        <dbReference type="Proteomes" id="UP000789390"/>
    </source>
</evidence>
<dbReference type="FunFam" id="3.90.550.50:FF:000123">
    <property type="entry name" value="Hexosyltransferase"/>
    <property type="match status" value="1"/>
</dbReference>
<accession>A0A8J2R9B5</accession>
<dbReference type="PANTHER" id="PTHR11214">
    <property type="entry name" value="BETA-1,3-N-ACETYLGLUCOSAMINYLTRANSFERASE"/>
    <property type="match status" value="1"/>
</dbReference>
<dbReference type="Proteomes" id="UP000789390">
    <property type="component" value="Unassembled WGS sequence"/>
</dbReference>
<comment type="subcellular location">
    <subcellularLocation>
        <location evidence="1 10">Golgi apparatus membrane</location>
        <topology evidence="1 10">Single-pass type II membrane protein</topology>
    </subcellularLocation>
</comment>
<evidence type="ECO:0000256" key="3">
    <source>
        <dbReference type="ARBA" id="ARBA00022676"/>
    </source>
</evidence>
<protein>
    <recommendedName>
        <fullName evidence="10">Hexosyltransferase</fullName>
        <ecNumber evidence="10">2.4.1.-</ecNumber>
    </recommendedName>
</protein>